<dbReference type="EMBL" id="CP048113">
    <property type="protein sequence ID" value="QHS58620.1"/>
    <property type="molecule type" value="Genomic_DNA"/>
</dbReference>
<proteinExistence type="predicted"/>
<keyword evidence="2" id="KW-0413">Isomerase</keyword>
<dbReference type="InterPro" id="IPR013022">
    <property type="entry name" value="Xyl_isomerase-like_TIM-brl"/>
</dbReference>
<feature type="domain" description="Xylose isomerase-like TIM barrel" evidence="1">
    <location>
        <begin position="56"/>
        <end position="285"/>
    </location>
</feature>
<dbReference type="Proteomes" id="UP000476411">
    <property type="component" value="Chromosome"/>
</dbReference>
<dbReference type="RefSeq" id="WP_162330323.1">
    <property type="nucleotide sequence ID" value="NZ_CP048113.1"/>
</dbReference>
<dbReference type="PANTHER" id="PTHR12110">
    <property type="entry name" value="HYDROXYPYRUVATE ISOMERASE"/>
    <property type="match status" value="1"/>
</dbReference>
<reference evidence="2 3" key="1">
    <citation type="submission" date="2020-01" db="EMBL/GenBank/DDBJ databases">
        <title>Complete genome sequence of Chitinophaga sp. H33E-04 isolated from quinoa roots.</title>
        <authorList>
            <person name="Weon H.-Y."/>
            <person name="Lee S.A."/>
        </authorList>
    </citation>
    <scope>NUCLEOTIDE SEQUENCE [LARGE SCALE GENOMIC DNA]</scope>
    <source>
        <strain evidence="2 3">H33E-04</strain>
    </source>
</reference>
<dbReference type="GO" id="GO:0016853">
    <property type="term" value="F:isomerase activity"/>
    <property type="evidence" value="ECO:0007669"/>
    <property type="project" value="UniProtKB-KW"/>
</dbReference>
<dbReference type="SUPFAM" id="SSF51658">
    <property type="entry name" value="Xylose isomerase-like"/>
    <property type="match status" value="1"/>
</dbReference>
<evidence type="ECO:0000313" key="3">
    <source>
        <dbReference type="Proteomes" id="UP000476411"/>
    </source>
</evidence>
<protein>
    <submittedName>
        <fullName evidence="2">Sugar phosphate isomerase/epimerase</fullName>
    </submittedName>
</protein>
<organism evidence="2 3">
    <name type="scientific">Chitinophaga agri</name>
    <dbReference type="NCBI Taxonomy" id="2703787"/>
    <lineage>
        <taxon>Bacteria</taxon>
        <taxon>Pseudomonadati</taxon>
        <taxon>Bacteroidota</taxon>
        <taxon>Chitinophagia</taxon>
        <taxon>Chitinophagales</taxon>
        <taxon>Chitinophagaceae</taxon>
        <taxon>Chitinophaga</taxon>
    </lineage>
</organism>
<name>A0A6B9Z8P5_9BACT</name>
<sequence length="324" mass="36335">MSSRRIFMQQAGLIAAGLMINPSGIFSRSRENTVTKIGLQLYTLRDPLAKDVKGTIAKVAEIGYSHVETFYGYKERGQKDQFWGLDPKGLKALLKQHGLATHSGHYQLNDYLTRGNGKDEALKVQLEIAHELGQQYLIVPIPPLALWDKLTADDYKFIAAQLNKAGEEARKLGMKVGYHNHFWEFRTQPDVNTTGYEIMLKGTDPSLVTFELDLFWAIKSGVDPVALFKKHPGRFSMWHVKDIDKTTQGKIAGGDNDKLTSMEILPKVKFAEVGTGAVDFKHIFSNASVAGVKYAFVEQDMITIDPFESIKTSYGYVKNSLLKR</sequence>
<dbReference type="InterPro" id="IPR036237">
    <property type="entry name" value="Xyl_isomerase-like_sf"/>
</dbReference>
<dbReference type="AlphaFoldDB" id="A0A6B9Z8P5"/>
<accession>A0A6B9Z8P5</accession>
<dbReference type="PANTHER" id="PTHR12110:SF41">
    <property type="entry name" value="INOSOSE DEHYDRATASE"/>
    <property type="match status" value="1"/>
</dbReference>
<evidence type="ECO:0000313" key="2">
    <source>
        <dbReference type="EMBL" id="QHS58620.1"/>
    </source>
</evidence>
<dbReference type="Gene3D" id="3.20.20.150">
    <property type="entry name" value="Divalent-metal-dependent TIM barrel enzymes"/>
    <property type="match status" value="1"/>
</dbReference>
<evidence type="ECO:0000259" key="1">
    <source>
        <dbReference type="Pfam" id="PF01261"/>
    </source>
</evidence>
<dbReference type="KEGG" id="chih:GWR21_03105"/>
<gene>
    <name evidence="2" type="ORF">GWR21_03105</name>
</gene>
<dbReference type="InterPro" id="IPR050312">
    <property type="entry name" value="IolE/XylAMocC-like"/>
</dbReference>
<dbReference type="Pfam" id="PF01261">
    <property type="entry name" value="AP_endonuc_2"/>
    <property type="match status" value="1"/>
</dbReference>
<keyword evidence="3" id="KW-1185">Reference proteome</keyword>